<evidence type="ECO:0000313" key="1">
    <source>
        <dbReference type="EMBL" id="MCS5737401.1"/>
    </source>
</evidence>
<dbReference type="EMBL" id="JANLCJ010000674">
    <property type="protein sequence ID" value="MCS5737401.1"/>
    <property type="molecule type" value="Genomic_DNA"/>
</dbReference>
<feature type="non-terminal residue" evidence="1">
    <location>
        <position position="186"/>
    </location>
</feature>
<keyword evidence="2" id="KW-1185">Reference proteome</keyword>
<accession>A0ABT2HBS4</accession>
<sequence>AGYGELDQYLMPRGTGEQIAASIPSYMVGGEVVAPIKAAENAGRIARVATSLANQLPAALTGALSENNQGDAGAVAKSTALNAVAGATLEKVGGAAVDKVRNLLPESLGGFSQAQKAANVVNEDYLSRVLQGGNEEAQNTFRAATTDEAGNSILTPSQVFNTDQGAKFIRAEQRDLTRGTGSQYAE</sequence>
<gene>
    <name evidence="1" type="ORF">N1032_27080</name>
</gene>
<comment type="caution">
    <text evidence="1">The sequence shown here is derived from an EMBL/GenBank/DDBJ whole genome shotgun (WGS) entry which is preliminary data.</text>
</comment>
<name>A0ABT2HBS4_9MICO</name>
<dbReference type="RefSeq" id="WP_259543792.1">
    <property type="nucleotide sequence ID" value="NZ_JANLCJ010000674.1"/>
</dbReference>
<reference evidence="1" key="1">
    <citation type="submission" date="2022-08" db="EMBL/GenBank/DDBJ databases">
        <authorList>
            <person name="Deng Y."/>
            <person name="Han X.-F."/>
            <person name="Zhang Y.-Q."/>
        </authorList>
    </citation>
    <scope>NUCLEOTIDE SEQUENCE</scope>
    <source>
        <strain evidence="1">CPCC 203386</strain>
    </source>
</reference>
<evidence type="ECO:0000313" key="2">
    <source>
        <dbReference type="Proteomes" id="UP001165586"/>
    </source>
</evidence>
<dbReference type="Proteomes" id="UP001165586">
    <property type="component" value="Unassembled WGS sequence"/>
</dbReference>
<organism evidence="1 2">
    <name type="scientific">Herbiconiux daphne</name>
    <dbReference type="NCBI Taxonomy" id="2970914"/>
    <lineage>
        <taxon>Bacteria</taxon>
        <taxon>Bacillati</taxon>
        <taxon>Actinomycetota</taxon>
        <taxon>Actinomycetes</taxon>
        <taxon>Micrococcales</taxon>
        <taxon>Microbacteriaceae</taxon>
        <taxon>Herbiconiux</taxon>
    </lineage>
</organism>
<proteinExistence type="predicted"/>
<protein>
    <submittedName>
        <fullName evidence="1">Uncharacterized protein</fullName>
    </submittedName>
</protein>
<feature type="non-terminal residue" evidence="1">
    <location>
        <position position="1"/>
    </location>
</feature>